<evidence type="ECO:0000256" key="1">
    <source>
        <dbReference type="SAM" id="Phobius"/>
    </source>
</evidence>
<feature type="transmembrane region" description="Helical" evidence="1">
    <location>
        <begin position="33"/>
        <end position="59"/>
    </location>
</feature>
<protein>
    <submittedName>
        <fullName evidence="2">MIP22466p</fullName>
    </submittedName>
</protein>
<feature type="transmembrane region" description="Helical" evidence="1">
    <location>
        <begin position="7"/>
        <end position="27"/>
    </location>
</feature>
<keyword evidence="1" id="KW-1133">Transmembrane helix</keyword>
<accession>D6W4P5</accession>
<proteinExistence type="evidence at transcript level"/>
<dbReference type="EMBL" id="BT124945">
    <property type="protein sequence ID" value="ADI32783.1"/>
    <property type="molecule type" value="mRNA"/>
</dbReference>
<keyword evidence="1" id="KW-0472">Membrane</keyword>
<name>D6W4P5_DROME</name>
<dbReference type="AlphaFoldDB" id="D6W4P5"/>
<organism evidence="2">
    <name type="scientific">Drosophila melanogaster</name>
    <name type="common">Fruit fly</name>
    <dbReference type="NCBI Taxonomy" id="7227"/>
    <lineage>
        <taxon>Eukaryota</taxon>
        <taxon>Metazoa</taxon>
        <taxon>Ecdysozoa</taxon>
        <taxon>Arthropoda</taxon>
        <taxon>Hexapoda</taxon>
        <taxon>Insecta</taxon>
        <taxon>Pterygota</taxon>
        <taxon>Neoptera</taxon>
        <taxon>Endopterygota</taxon>
        <taxon>Diptera</taxon>
        <taxon>Brachycera</taxon>
        <taxon>Muscomorpha</taxon>
        <taxon>Ephydroidea</taxon>
        <taxon>Drosophilidae</taxon>
        <taxon>Drosophila</taxon>
        <taxon>Sophophora</taxon>
    </lineage>
</organism>
<reference evidence="2" key="1">
    <citation type="submission" date="2010-06" db="EMBL/GenBank/DDBJ databases">
        <authorList>
            <person name="Carlson J."/>
            <person name="Booth B."/>
            <person name="Frise E."/>
            <person name="Sandler J."/>
            <person name="Wan K."/>
            <person name="Yu C."/>
            <person name="Celniker S."/>
        </authorList>
    </citation>
    <scope>NUCLEOTIDE SEQUENCE</scope>
</reference>
<evidence type="ECO:0000313" key="2">
    <source>
        <dbReference type="EMBL" id="ADI32783.1"/>
    </source>
</evidence>
<keyword evidence="1" id="KW-0812">Transmembrane</keyword>
<feature type="non-terminal residue" evidence="2">
    <location>
        <position position="1"/>
    </location>
</feature>
<sequence length="67" mass="7401">IVLAIKLNLKIVLLLEIVFTIYCDIKLNISRSVLFSVPLATAEIFACIYSAVGITLLYLQIVQATNC</sequence>